<dbReference type="EMBL" id="BMAU01021233">
    <property type="protein sequence ID" value="GFY02688.1"/>
    <property type="molecule type" value="Genomic_DNA"/>
</dbReference>
<dbReference type="Proteomes" id="UP000887159">
    <property type="component" value="Unassembled WGS sequence"/>
</dbReference>
<evidence type="ECO:0000313" key="1">
    <source>
        <dbReference type="EMBL" id="GFY02688.1"/>
    </source>
</evidence>
<name>A0A8X6S903_TRICX</name>
<reference evidence="1" key="1">
    <citation type="submission" date="2020-08" db="EMBL/GenBank/DDBJ databases">
        <title>Multicomponent nature underlies the extraordinary mechanical properties of spider dragline silk.</title>
        <authorList>
            <person name="Kono N."/>
            <person name="Nakamura H."/>
            <person name="Mori M."/>
            <person name="Yoshida Y."/>
            <person name="Ohtoshi R."/>
            <person name="Malay A.D."/>
            <person name="Moran D.A.P."/>
            <person name="Tomita M."/>
            <person name="Numata K."/>
            <person name="Arakawa K."/>
        </authorList>
    </citation>
    <scope>NUCLEOTIDE SEQUENCE</scope>
</reference>
<sequence length="164" mass="18045">MILNLTTCVIEVIRRTLDAIHNAANQDLHLVAHLLGPVRKPKTCDLRGRLEKSLQMNKVNSGLYAVNDAVIPENSIRKISALAKDHQTLENVIVTGMKNFERSKEVKVPATIVTLQNGEIDIWIANSSSQPQIIPTGICIAKMSDIEDGVVSSLNENADKIKIK</sequence>
<gene>
    <name evidence="1" type="primary">POL_135</name>
    <name evidence="1" type="ORF">TNCV_3505681</name>
</gene>
<dbReference type="AlphaFoldDB" id="A0A8X6S903"/>
<comment type="caution">
    <text evidence="1">The sequence shown here is derived from an EMBL/GenBank/DDBJ whole genome shotgun (WGS) entry which is preliminary data.</text>
</comment>
<protein>
    <submittedName>
        <fullName evidence="1">Retrovirus-related Pol polyprotein from transposon 412</fullName>
    </submittedName>
</protein>
<keyword evidence="2" id="KW-1185">Reference proteome</keyword>
<evidence type="ECO:0000313" key="2">
    <source>
        <dbReference type="Proteomes" id="UP000887159"/>
    </source>
</evidence>
<accession>A0A8X6S903</accession>
<proteinExistence type="predicted"/>
<organism evidence="1 2">
    <name type="scientific">Trichonephila clavipes</name>
    <name type="common">Golden silk orbweaver</name>
    <name type="synonym">Nephila clavipes</name>
    <dbReference type="NCBI Taxonomy" id="2585209"/>
    <lineage>
        <taxon>Eukaryota</taxon>
        <taxon>Metazoa</taxon>
        <taxon>Ecdysozoa</taxon>
        <taxon>Arthropoda</taxon>
        <taxon>Chelicerata</taxon>
        <taxon>Arachnida</taxon>
        <taxon>Araneae</taxon>
        <taxon>Araneomorphae</taxon>
        <taxon>Entelegynae</taxon>
        <taxon>Araneoidea</taxon>
        <taxon>Nephilidae</taxon>
        <taxon>Trichonephila</taxon>
    </lineage>
</organism>